<dbReference type="EMBL" id="CAJEWN010000019">
    <property type="protein sequence ID" value="CAD2136987.1"/>
    <property type="molecule type" value="Genomic_DNA"/>
</dbReference>
<name>A0A6V7TWN0_MELEN</name>
<dbReference type="AlphaFoldDB" id="A0A6V7TWN0"/>
<gene>
    <name evidence="1" type="ORF">MENT_LOCUS5272</name>
</gene>
<dbReference type="Proteomes" id="UP000580250">
    <property type="component" value="Unassembled WGS sequence"/>
</dbReference>
<organism evidence="1 2">
    <name type="scientific">Meloidogyne enterolobii</name>
    <name type="common">Root-knot nematode worm</name>
    <name type="synonym">Meloidogyne mayaguensis</name>
    <dbReference type="NCBI Taxonomy" id="390850"/>
    <lineage>
        <taxon>Eukaryota</taxon>
        <taxon>Metazoa</taxon>
        <taxon>Ecdysozoa</taxon>
        <taxon>Nematoda</taxon>
        <taxon>Chromadorea</taxon>
        <taxon>Rhabditida</taxon>
        <taxon>Tylenchina</taxon>
        <taxon>Tylenchomorpha</taxon>
        <taxon>Tylenchoidea</taxon>
        <taxon>Meloidogynidae</taxon>
        <taxon>Meloidogyninae</taxon>
        <taxon>Meloidogyne</taxon>
    </lineage>
</organism>
<reference evidence="1 2" key="1">
    <citation type="submission" date="2020-08" db="EMBL/GenBank/DDBJ databases">
        <authorList>
            <person name="Koutsovoulos G."/>
            <person name="Danchin GJ E."/>
        </authorList>
    </citation>
    <scope>NUCLEOTIDE SEQUENCE [LARGE SCALE GENOMIC DNA]</scope>
</reference>
<evidence type="ECO:0000313" key="1">
    <source>
        <dbReference type="EMBL" id="CAD2136987.1"/>
    </source>
</evidence>
<accession>A0A6V7TWN0</accession>
<comment type="caution">
    <text evidence="1">The sequence shown here is derived from an EMBL/GenBank/DDBJ whole genome shotgun (WGS) entry which is preliminary data.</text>
</comment>
<sequence>MIKTLKVAAKNSNIVKTPAEDVVYVTTQKKRQDAGVFYSPHFPLSFLPQDARVFYVTVALQR</sequence>
<evidence type="ECO:0000313" key="2">
    <source>
        <dbReference type="Proteomes" id="UP000580250"/>
    </source>
</evidence>
<protein>
    <submittedName>
        <fullName evidence="1">Uncharacterized protein</fullName>
    </submittedName>
</protein>
<proteinExistence type="predicted"/>